<keyword evidence="2" id="KW-0964">Secreted</keyword>
<proteinExistence type="predicted"/>
<comment type="caution">
    <text evidence="7">The sequence shown here is derived from an EMBL/GenBank/DDBJ whole genome shotgun (WGS) entry which is preliminary data.</text>
</comment>
<evidence type="ECO:0000256" key="2">
    <source>
        <dbReference type="ARBA" id="ARBA00022525"/>
    </source>
</evidence>
<dbReference type="PROSITE" id="PS51132">
    <property type="entry name" value="OLF"/>
    <property type="match status" value="1"/>
</dbReference>
<dbReference type="PANTHER" id="PTHR23192:SF68">
    <property type="entry name" value="OLFACTOMEDIN-4-LIKE"/>
    <property type="match status" value="1"/>
</dbReference>
<dbReference type="GO" id="GO:0005615">
    <property type="term" value="C:extracellular space"/>
    <property type="evidence" value="ECO:0007669"/>
    <property type="project" value="TreeGrafter"/>
</dbReference>
<keyword evidence="4" id="KW-0175">Coiled coil</keyword>
<evidence type="ECO:0000256" key="5">
    <source>
        <dbReference type="SAM" id="SignalP"/>
    </source>
</evidence>
<evidence type="ECO:0000256" key="4">
    <source>
        <dbReference type="SAM" id="Coils"/>
    </source>
</evidence>
<dbReference type="Proteomes" id="UP000288216">
    <property type="component" value="Unassembled WGS sequence"/>
</dbReference>
<dbReference type="PANTHER" id="PTHR23192">
    <property type="entry name" value="OLFACTOMEDIN-RELATED"/>
    <property type="match status" value="1"/>
</dbReference>
<dbReference type="SMART" id="SM00284">
    <property type="entry name" value="OLF"/>
    <property type="match status" value="1"/>
</dbReference>
<dbReference type="OrthoDB" id="8626508at2759"/>
<dbReference type="InterPro" id="IPR050605">
    <property type="entry name" value="Olfactomedin-like_domain"/>
</dbReference>
<protein>
    <recommendedName>
        <fullName evidence="6">Olfactomedin-like domain-containing protein</fullName>
    </recommendedName>
</protein>
<feature type="chain" id="PRO_5019511177" description="Olfactomedin-like domain-containing protein" evidence="5">
    <location>
        <begin position="16"/>
        <end position="457"/>
    </location>
</feature>
<evidence type="ECO:0000259" key="6">
    <source>
        <dbReference type="PROSITE" id="PS51132"/>
    </source>
</evidence>
<organism evidence="7 8">
    <name type="scientific">Scyliorhinus torazame</name>
    <name type="common">Cloudy catshark</name>
    <name type="synonym">Catulus torazame</name>
    <dbReference type="NCBI Taxonomy" id="75743"/>
    <lineage>
        <taxon>Eukaryota</taxon>
        <taxon>Metazoa</taxon>
        <taxon>Chordata</taxon>
        <taxon>Craniata</taxon>
        <taxon>Vertebrata</taxon>
        <taxon>Chondrichthyes</taxon>
        <taxon>Elasmobranchii</taxon>
        <taxon>Galeomorphii</taxon>
        <taxon>Galeoidea</taxon>
        <taxon>Carcharhiniformes</taxon>
        <taxon>Scyliorhinidae</taxon>
        <taxon>Scyliorhinus</taxon>
    </lineage>
</organism>
<dbReference type="AlphaFoldDB" id="A0A401NJ67"/>
<name>A0A401NJ67_SCYTO</name>
<reference evidence="7 8" key="1">
    <citation type="journal article" date="2018" name="Nat. Ecol. Evol.">
        <title>Shark genomes provide insights into elasmobranch evolution and the origin of vertebrates.</title>
        <authorList>
            <person name="Hara Y"/>
            <person name="Yamaguchi K"/>
            <person name="Onimaru K"/>
            <person name="Kadota M"/>
            <person name="Koyanagi M"/>
            <person name="Keeley SD"/>
            <person name="Tatsumi K"/>
            <person name="Tanaka K"/>
            <person name="Motone F"/>
            <person name="Kageyama Y"/>
            <person name="Nozu R"/>
            <person name="Adachi N"/>
            <person name="Nishimura O"/>
            <person name="Nakagawa R"/>
            <person name="Tanegashima C"/>
            <person name="Kiyatake I"/>
            <person name="Matsumoto R"/>
            <person name="Murakumo K"/>
            <person name="Nishida K"/>
            <person name="Terakita A"/>
            <person name="Kuratani S"/>
            <person name="Sato K"/>
            <person name="Hyodo S Kuraku.S."/>
        </authorList>
    </citation>
    <scope>NUCLEOTIDE SEQUENCE [LARGE SCALE GENOMIC DNA]</scope>
</reference>
<sequence length="457" mass="52253">MGIFGFFLFLGLAFADRDVPAKARVAKRCYCDLQMSDGPFPRQQLEQLYSISKNCSQRLNALEFGKPTQIIADVEQRLKDLAKRIHEFKEEYDGELYSIISFRIIEIEIEELNYLLDQLQEMCSRNNDVSTDLDIQAQNITSKVDELEKYDRLKVVQQNRNNVILKRSLTSCQSALLVTPTPYITPQPGSCSFGRLKAVSYPKSSMLNHYGTSYPYGNWGKDPLPAPGKEDQYWLAIVSTSTRYGTTVRTYDSYAKFLTKGAYKDVTVKTHSPQGPGGLIYGDAYYYNCYNLGKLCRFDMTTNEVVSAILPFAGFNDQFPYCTFSSCYSYTDMDLATDENGLWVLYATEFNVGNLVVSRLNTTDLSLLESWNTTVFKRSVTNAFMVCGVVYATRFLNSEIEEIFYMFDTTSGVERNDLKIELRKALPGIQYMNYNPQDRKLYVYSDAYVVSYTLTFD</sequence>
<accession>A0A401NJ67</accession>
<keyword evidence="5" id="KW-0732">Signal</keyword>
<comment type="subcellular location">
    <subcellularLocation>
        <location evidence="1">Secreted</location>
    </subcellularLocation>
</comment>
<dbReference type="STRING" id="75743.A0A401NJ67"/>
<evidence type="ECO:0000256" key="3">
    <source>
        <dbReference type="PROSITE-ProRule" id="PRU00446"/>
    </source>
</evidence>
<keyword evidence="8" id="KW-1185">Reference proteome</keyword>
<feature type="coiled-coil region" evidence="4">
    <location>
        <begin position="71"/>
        <end position="122"/>
    </location>
</feature>
<dbReference type="GO" id="GO:0007165">
    <property type="term" value="P:signal transduction"/>
    <property type="evidence" value="ECO:0007669"/>
    <property type="project" value="TreeGrafter"/>
</dbReference>
<dbReference type="InterPro" id="IPR003112">
    <property type="entry name" value="Olfac-like_dom"/>
</dbReference>
<feature type="signal peptide" evidence="5">
    <location>
        <begin position="1"/>
        <end position="15"/>
    </location>
</feature>
<evidence type="ECO:0000313" key="7">
    <source>
        <dbReference type="EMBL" id="GCB60926.1"/>
    </source>
</evidence>
<dbReference type="OMA" id="NFCHLED"/>
<feature type="domain" description="Olfactomedin-like" evidence="6">
    <location>
        <begin position="190"/>
        <end position="457"/>
    </location>
</feature>
<comment type="caution">
    <text evidence="3">Lacks conserved residue(s) required for the propagation of feature annotation.</text>
</comment>
<evidence type="ECO:0000313" key="8">
    <source>
        <dbReference type="Proteomes" id="UP000288216"/>
    </source>
</evidence>
<dbReference type="Pfam" id="PF02191">
    <property type="entry name" value="OLF"/>
    <property type="match status" value="1"/>
</dbReference>
<dbReference type="EMBL" id="BFAA01006324">
    <property type="protein sequence ID" value="GCB60926.1"/>
    <property type="molecule type" value="Genomic_DNA"/>
</dbReference>
<evidence type="ECO:0000256" key="1">
    <source>
        <dbReference type="ARBA" id="ARBA00004613"/>
    </source>
</evidence>
<gene>
    <name evidence="7" type="ORF">scyTo_0012820</name>
</gene>